<feature type="active site" description="Charge relay system" evidence="1">
    <location>
        <position position="194"/>
    </location>
</feature>
<dbReference type="ESTHER" id="nattj-b2a6y8">
    <property type="family name" value="CarbLipBact_2"/>
</dbReference>
<keyword evidence="6" id="KW-1185">Reference proteome</keyword>
<dbReference type="EMBL" id="CP001034">
    <property type="protein sequence ID" value="ACB85579.1"/>
    <property type="molecule type" value="Genomic_DNA"/>
</dbReference>
<dbReference type="PIRSF" id="PIRSF017388">
    <property type="entry name" value="Esterase_lipase"/>
    <property type="match status" value="1"/>
</dbReference>
<evidence type="ECO:0000313" key="6">
    <source>
        <dbReference type="Proteomes" id="UP000001683"/>
    </source>
</evidence>
<gene>
    <name evidence="5" type="ordered locus">Nther_2012</name>
</gene>
<feature type="active site" description="Nucleophile" evidence="1">
    <location>
        <position position="97"/>
    </location>
</feature>
<dbReference type="KEGG" id="nth:Nther_2012"/>
<dbReference type="GO" id="GO:0052689">
    <property type="term" value="F:carboxylic ester hydrolase activity"/>
    <property type="evidence" value="ECO:0007669"/>
    <property type="project" value="InterPro"/>
</dbReference>
<feature type="active site" description="Charge relay system" evidence="1">
    <location>
        <position position="224"/>
    </location>
</feature>
<dbReference type="Pfam" id="PF12146">
    <property type="entry name" value="Hydrolase_4"/>
    <property type="match status" value="1"/>
</dbReference>
<dbReference type="eggNOG" id="COG1647">
    <property type="taxonomic scope" value="Bacteria"/>
</dbReference>
<dbReference type="AlphaFoldDB" id="B2A6Y8"/>
<dbReference type="InterPro" id="IPR012354">
    <property type="entry name" value="Esterase_lipase"/>
</dbReference>
<evidence type="ECO:0000313" key="5">
    <source>
        <dbReference type="EMBL" id="ACB85579.1"/>
    </source>
</evidence>
<dbReference type="InterPro" id="IPR022742">
    <property type="entry name" value="Hydrolase_4"/>
</dbReference>
<reference evidence="5 6" key="2">
    <citation type="journal article" date="2011" name="J. Bacteriol.">
        <title>Complete genome sequence of the anaerobic, halophilic alkalithermophile Natranaerobius thermophilus JW/NM-WN-LF.</title>
        <authorList>
            <person name="Zhao B."/>
            <person name="Mesbah N.M."/>
            <person name="Dalin E."/>
            <person name="Goodwin L."/>
            <person name="Nolan M."/>
            <person name="Pitluck S."/>
            <person name="Chertkov O."/>
            <person name="Brettin T.S."/>
            <person name="Han J."/>
            <person name="Larimer F.W."/>
            <person name="Land M.L."/>
            <person name="Hauser L."/>
            <person name="Kyrpides N."/>
            <person name="Wiegel J."/>
        </authorList>
    </citation>
    <scope>NUCLEOTIDE SEQUENCE [LARGE SCALE GENOMIC DNA]</scope>
    <source>
        <strain evidence="6">ATCC BAA-1301 / DSM 18059 / JW/NM-WN-LF</strain>
    </source>
</reference>
<sequence length="247" mass="27536">MRIIKIKPRVDKEFYLEGESQLGCLLVHGFTGTPGEMEPLGNYLNNCGYTVYAPLLSGHGTTPEDLAVTTKDQIFDSAFRGLERLKHCQKVVVIGLSMGGLISGLISLKTEIEGLVLMGTPVFLGDRKAYLAPVLKYIKPYIKKINNNDYPVTPTSYDRTPVSGISELLKLRHEFLVSLKEISVPTLIIQGMKDNTVRSESGRYIYNHIGSESASLLELENTRHIVTLDIERKEAFSTIDNFLTDLL</sequence>
<dbReference type="SUPFAM" id="SSF53474">
    <property type="entry name" value="alpha/beta-Hydrolases"/>
    <property type="match status" value="1"/>
</dbReference>
<protein>
    <submittedName>
        <fullName evidence="5">Putative esterase/lipase</fullName>
    </submittedName>
</protein>
<dbReference type="PANTHER" id="PTHR11614">
    <property type="entry name" value="PHOSPHOLIPASE-RELATED"/>
    <property type="match status" value="1"/>
</dbReference>
<name>B2A6Y8_NATTJ</name>
<dbReference type="InterPro" id="IPR051044">
    <property type="entry name" value="MAG_DAG_Lipase"/>
</dbReference>
<feature type="binding site" evidence="2">
    <location>
        <position position="30"/>
    </location>
    <ligand>
        <name>substrate</name>
    </ligand>
</feature>
<evidence type="ECO:0000256" key="1">
    <source>
        <dbReference type="PIRSR" id="PIRSR017388-1"/>
    </source>
</evidence>
<organism evidence="5 6">
    <name type="scientific">Natranaerobius thermophilus (strain ATCC BAA-1301 / DSM 18059 / JW/NM-WN-LF)</name>
    <dbReference type="NCBI Taxonomy" id="457570"/>
    <lineage>
        <taxon>Bacteria</taxon>
        <taxon>Bacillati</taxon>
        <taxon>Bacillota</taxon>
        <taxon>Clostridia</taxon>
        <taxon>Natranaerobiales</taxon>
        <taxon>Natranaerobiaceae</taxon>
        <taxon>Natranaerobius</taxon>
    </lineage>
</organism>
<evidence type="ECO:0000256" key="2">
    <source>
        <dbReference type="PIRSR" id="PIRSR017388-2"/>
    </source>
</evidence>
<dbReference type="Gene3D" id="3.40.50.1820">
    <property type="entry name" value="alpha/beta hydrolase"/>
    <property type="match status" value="1"/>
</dbReference>
<dbReference type="MEROPS" id="S09.946"/>
<dbReference type="InterPro" id="IPR029058">
    <property type="entry name" value="AB_hydrolase_fold"/>
</dbReference>
<evidence type="ECO:0000256" key="3">
    <source>
        <dbReference type="PIRSR" id="PIRSR017388-3"/>
    </source>
</evidence>
<dbReference type="Proteomes" id="UP000001683">
    <property type="component" value="Chromosome"/>
</dbReference>
<reference evidence="5 6" key="1">
    <citation type="submission" date="2008-04" db="EMBL/GenBank/DDBJ databases">
        <title>Complete sequence of chromosome of Natranaerobius thermophilus JW/NM-WN-LF.</title>
        <authorList>
            <consortium name="US DOE Joint Genome Institute"/>
            <person name="Copeland A."/>
            <person name="Lucas S."/>
            <person name="Lapidus A."/>
            <person name="Glavina del Rio T."/>
            <person name="Dalin E."/>
            <person name="Tice H."/>
            <person name="Bruce D."/>
            <person name="Goodwin L."/>
            <person name="Pitluck S."/>
            <person name="Chertkov O."/>
            <person name="Brettin T."/>
            <person name="Detter J.C."/>
            <person name="Han C."/>
            <person name="Kuske C.R."/>
            <person name="Schmutz J."/>
            <person name="Larimer F."/>
            <person name="Land M."/>
            <person name="Hauser L."/>
            <person name="Kyrpides N."/>
            <person name="Lykidis A."/>
            <person name="Mesbah N.M."/>
            <person name="Wiegel J."/>
        </authorList>
    </citation>
    <scope>NUCLEOTIDE SEQUENCE [LARGE SCALE GENOMIC DNA]</scope>
    <source>
        <strain evidence="6">ATCC BAA-1301 / DSM 18059 / JW/NM-WN-LF</strain>
    </source>
</reference>
<dbReference type="STRING" id="457570.Nther_2012"/>
<dbReference type="FunCoup" id="B2A6Y8">
    <property type="interactions" value="3"/>
</dbReference>
<proteinExistence type="predicted"/>
<dbReference type="RefSeq" id="WP_012448436.1">
    <property type="nucleotide sequence ID" value="NC_010718.1"/>
</dbReference>
<feature type="binding site" evidence="2">
    <location>
        <position position="98"/>
    </location>
    <ligand>
        <name>substrate</name>
    </ligand>
</feature>
<dbReference type="InParanoid" id="B2A6Y8"/>
<dbReference type="OrthoDB" id="9786110at2"/>
<accession>B2A6Y8</accession>
<dbReference type="HOGENOM" id="CLU_076594_0_0_9"/>
<feature type="site" description="Important for substrate specificity" evidence="3">
    <location>
        <position position="145"/>
    </location>
</feature>
<feature type="domain" description="Serine aminopeptidase S33" evidence="4">
    <location>
        <begin position="24"/>
        <end position="229"/>
    </location>
</feature>
<evidence type="ECO:0000259" key="4">
    <source>
        <dbReference type="Pfam" id="PF12146"/>
    </source>
</evidence>